<feature type="compositionally biased region" description="Low complexity" evidence="1">
    <location>
        <begin position="313"/>
        <end position="325"/>
    </location>
</feature>
<protein>
    <submittedName>
        <fullName evidence="2">Uncharacterized protein</fullName>
    </submittedName>
</protein>
<sequence length="631" mass="72221">MNLVQVRRCSNVNCRSQQQQNIDNTMIFTRAVYQVDATILCQLVKQIETKRLSKTFAQLLYLASTSQFELDRQICSIKNCGHQQRNVLLLTNVPDLISIAIDWTLSHCTTSDVEDFISIINPFINLHELFYDVTINDARIKQLNLIGLICFYGGNIEVFFSYDHTTLKWLFCFDGNIIVLNDWNAVTRKCIDFHLQPFLFIYANPDRNPVDISQLLKRTVIQTKTMNFIPDEKRLEQNILSNNIKNSMITKKQDNFKQELYTLENLHKISSFATLNSSMLFMPKSSITNNSYINQEKVVKVMQQQLLKKETLSDTTSISSSSTSSPIVQSRHRNYQITTQQQQREDTSSSGDSSISSQRDSGLSSGINDGSSDGSSRDSLIENEQTLIDSLIKQTERIMNDSHLDMSYATIEHYFEESLKYECANNYSSALESCQQALLLIEQILNINDNHNNGISIYARTKKNSLLLRIRSLQKRQIEEQENLTQFYPSTNSLISTFKPLEKKLKKNENIYDNNISRITSILSSTSKISRPKKNVKFSDNVALIVPTCDDTDEPPSEHLIHSFLRKIHQQQTTTTTPDSDSDTPSLSNDIPIGLSECTLCHKRCSKNNQIGAYCSNCHFYMQRFQPMTSS</sequence>
<accession>A0A818QTW5</accession>
<proteinExistence type="predicted"/>
<evidence type="ECO:0000313" key="3">
    <source>
        <dbReference type="Proteomes" id="UP000663874"/>
    </source>
</evidence>
<dbReference type="AlphaFoldDB" id="A0A818QTW5"/>
<reference evidence="2" key="1">
    <citation type="submission" date="2021-02" db="EMBL/GenBank/DDBJ databases">
        <authorList>
            <person name="Nowell W R."/>
        </authorList>
    </citation>
    <scope>NUCLEOTIDE SEQUENCE</scope>
</reference>
<feature type="compositionally biased region" description="Low complexity" evidence="1">
    <location>
        <begin position="570"/>
        <end position="586"/>
    </location>
</feature>
<dbReference type="EMBL" id="CAJOBE010000441">
    <property type="protein sequence ID" value="CAF3642011.1"/>
    <property type="molecule type" value="Genomic_DNA"/>
</dbReference>
<evidence type="ECO:0000256" key="1">
    <source>
        <dbReference type="SAM" id="MobiDB-lite"/>
    </source>
</evidence>
<feature type="region of interest" description="Disordered" evidence="1">
    <location>
        <begin position="312"/>
        <end position="379"/>
    </location>
</feature>
<dbReference type="Proteomes" id="UP000663874">
    <property type="component" value="Unassembled WGS sequence"/>
</dbReference>
<feature type="region of interest" description="Disordered" evidence="1">
    <location>
        <begin position="569"/>
        <end position="588"/>
    </location>
</feature>
<evidence type="ECO:0000313" key="2">
    <source>
        <dbReference type="EMBL" id="CAF3642011.1"/>
    </source>
</evidence>
<feature type="compositionally biased region" description="Low complexity" evidence="1">
    <location>
        <begin position="348"/>
        <end position="374"/>
    </location>
</feature>
<name>A0A818QTW5_9BILA</name>
<comment type="caution">
    <text evidence="2">The sequence shown here is derived from an EMBL/GenBank/DDBJ whole genome shotgun (WGS) entry which is preliminary data.</text>
</comment>
<organism evidence="2 3">
    <name type="scientific">Rotaria sordida</name>
    <dbReference type="NCBI Taxonomy" id="392033"/>
    <lineage>
        <taxon>Eukaryota</taxon>
        <taxon>Metazoa</taxon>
        <taxon>Spiralia</taxon>
        <taxon>Gnathifera</taxon>
        <taxon>Rotifera</taxon>
        <taxon>Eurotatoria</taxon>
        <taxon>Bdelloidea</taxon>
        <taxon>Philodinida</taxon>
        <taxon>Philodinidae</taxon>
        <taxon>Rotaria</taxon>
    </lineage>
</organism>
<gene>
    <name evidence="2" type="ORF">FNK824_LOCUS5497</name>
</gene>